<sequence>MKRNRKKRLFTIAAIVAVTGAAICGCGNGSEKAPINPPENEGTKDSGSDQSGKDGMTTFTFSKSSFPSVTLPDGQTPDNNVVLDYIRDNYQVDMVLDWQAEGSEYNNKLSLNIASGSLPDIFYCNDYRTFLQLAQNGLLADLTDIYDDNISETIKGIDKSYNGRNFEPVTVDGRIMAIPAGNLDGQQDVLWLRKDWLDNLGLKVPKTIEDLEKVLTAFVNDDPDGNGKNDTVGLIVDATKPVAGYNHPFGLEPIFYAMNAYPSYWMENEQGEVYYGSTGAEVKEALALLNDWYKKGLIDKQFATRIGSGETEAMFTSGQAGAYFGAVHSNYVDAFTNNQDIELVAVNAPLDGSGKYNYVLPSPMAAMLCISAKCSDPAKAVEIIGIGNDLYRGFDEKANEIFNAADIAASSNGRRAVFPQGSVTYDYFDIIKKLGKTVQEQIDTGSYTEYEGMTQYDKDQVVLASQFADGSDKNEVSFKAYYYRYIGSRLLDDHALNPLEAAYYYTTDSSASLQTELDTLEQEMYLSIIIGEKDVDYFDEFVSKWNSIGGSALLKEVNQVLGK</sequence>
<evidence type="ECO:0000256" key="2">
    <source>
        <dbReference type="ARBA" id="ARBA00022729"/>
    </source>
</evidence>
<gene>
    <name evidence="8" type="ORF">ABFV83_20080</name>
</gene>
<accession>A0AAU7PP82</accession>
<dbReference type="PANTHER" id="PTHR43649">
    <property type="entry name" value="ARABINOSE-BINDING PROTEIN-RELATED"/>
    <property type="match status" value="1"/>
</dbReference>
<dbReference type="PROSITE" id="PS51257">
    <property type="entry name" value="PROKAR_LIPOPROTEIN"/>
    <property type="match status" value="1"/>
</dbReference>
<evidence type="ECO:0000256" key="7">
    <source>
        <dbReference type="SAM" id="SignalP"/>
    </source>
</evidence>
<proteinExistence type="predicted"/>
<dbReference type="Gene3D" id="3.40.190.10">
    <property type="entry name" value="Periplasmic binding protein-like II"/>
    <property type="match status" value="3"/>
</dbReference>
<keyword evidence="4" id="KW-0564">Palmitate</keyword>
<dbReference type="PANTHER" id="PTHR43649:SF33">
    <property type="entry name" value="POLYGALACTURONAN_RHAMNOGALACTURONAN-BINDING PROTEIN YTCQ"/>
    <property type="match status" value="1"/>
</dbReference>
<evidence type="ECO:0000256" key="6">
    <source>
        <dbReference type="SAM" id="MobiDB-lite"/>
    </source>
</evidence>
<evidence type="ECO:0000256" key="4">
    <source>
        <dbReference type="ARBA" id="ARBA00023139"/>
    </source>
</evidence>
<name>A0AAU7PP82_9FIRM</name>
<dbReference type="InterPro" id="IPR006059">
    <property type="entry name" value="SBP"/>
</dbReference>
<dbReference type="AlphaFoldDB" id="A0AAU7PP82"/>
<keyword evidence="5" id="KW-0449">Lipoprotein</keyword>
<evidence type="ECO:0000256" key="3">
    <source>
        <dbReference type="ARBA" id="ARBA00023136"/>
    </source>
</evidence>
<keyword evidence="3" id="KW-0472">Membrane</keyword>
<keyword evidence="1" id="KW-1003">Cell membrane</keyword>
<dbReference type="Pfam" id="PF13416">
    <property type="entry name" value="SBP_bac_8"/>
    <property type="match status" value="1"/>
</dbReference>
<dbReference type="SUPFAM" id="SSF53850">
    <property type="entry name" value="Periplasmic binding protein-like II"/>
    <property type="match status" value="1"/>
</dbReference>
<evidence type="ECO:0000256" key="1">
    <source>
        <dbReference type="ARBA" id="ARBA00022475"/>
    </source>
</evidence>
<dbReference type="InterPro" id="IPR050490">
    <property type="entry name" value="Bact_solute-bd_prot1"/>
</dbReference>
<organism evidence="8">
    <name type="scientific">Lacrimispora sp. BS-2</name>
    <dbReference type="NCBI Taxonomy" id="3151850"/>
    <lineage>
        <taxon>Bacteria</taxon>
        <taxon>Bacillati</taxon>
        <taxon>Bacillota</taxon>
        <taxon>Clostridia</taxon>
        <taxon>Lachnospirales</taxon>
        <taxon>Lachnospiraceae</taxon>
        <taxon>Lacrimispora</taxon>
    </lineage>
</organism>
<feature type="signal peptide" evidence="7">
    <location>
        <begin position="1"/>
        <end position="24"/>
    </location>
</feature>
<dbReference type="EMBL" id="CP157940">
    <property type="protein sequence ID" value="XBS54060.1"/>
    <property type="molecule type" value="Genomic_DNA"/>
</dbReference>
<dbReference type="RefSeq" id="WP_349946452.1">
    <property type="nucleotide sequence ID" value="NZ_CP157940.1"/>
</dbReference>
<evidence type="ECO:0000256" key="5">
    <source>
        <dbReference type="ARBA" id="ARBA00023288"/>
    </source>
</evidence>
<evidence type="ECO:0000313" key="8">
    <source>
        <dbReference type="EMBL" id="XBS54060.1"/>
    </source>
</evidence>
<feature type="region of interest" description="Disordered" evidence="6">
    <location>
        <begin position="31"/>
        <end position="54"/>
    </location>
</feature>
<protein>
    <submittedName>
        <fullName evidence="8">Extracellular solute-binding protein</fullName>
    </submittedName>
</protein>
<keyword evidence="2 7" id="KW-0732">Signal</keyword>
<reference evidence="8" key="1">
    <citation type="submission" date="2024-06" db="EMBL/GenBank/DDBJ databases">
        <title>Lacrimispora cavernae sp. nov., a novel anaerobe isolated from bat guano pile inside a cave.</title>
        <authorList>
            <person name="Miller S.L."/>
            <person name="Lu N."/>
            <person name="King J."/>
            <person name="Sankaranarayanan K."/>
            <person name="Lawson P.A."/>
        </authorList>
    </citation>
    <scope>NUCLEOTIDE SEQUENCE</scope>
    <source>
        <strain evidence="8">BS-2</strain>
    </source>
</reference>
<feature type="chain" id="PRO_5043336002" evidence="7">
    <location>
        <begin position="25"/>
        <end position="563"/>
    </location>
</feature>